<evidence type="ECO:0000313" key="3">
    <source>
        <dbReference type="EMBL" id="MBA0875227.1"/>
    </source>
</evidence>
<feature type="signal peptide" evidence="2">
    <location>
        <begin position="1"/>
        <end position="20"/>
    </location>
</feature>
<feature type="chain" id="PRO_5029469815" description="Integrase DNA-binding domain-containing protein" evidence="2">
    <location>
        <begin position="21"/>
        <end position="135"/>
    </location>
</feature>
<proteinExistence type="predicted"/>
<keyword evidence="2" id="KW-0732">Signal</keyword>
<gene>
    <name evidence="3" type="ORF">Goshw_028197</name>
</gene>
<feature type="compositionally biased region" description="Basic and acidic residues" evidence="1">
    <location>
        <begin position="120"/>
        <end position="135"/>
    </location>
</feature>
<organism evidence="3 4">
    <name type="scientific">Gossypium schwendimanii</name>
    <name type="common">Cotton</name>
    <dbReference type="NCBI Taxonomy" id="34291"/>
    <lineage>
        <taxon>Eukaryota</taxon>
        <taxon>Viridiplantae</taxon>
        <taxon>Streptophyta</taxon>
        <taxon>Embryophyta</taxon>
        <taxon>Tracheophyta</taxon>
        <taxon>Spermatophyta</taxon>
        <taxon>Magnoliopsida</taxon>
        <taxon>eudicotyledons</taxon>
        <taxon>Gunneridae</taxon>
        <taxon>Pentapetalae</taxon>
        <taxon>rosids</taxon>
        <taxon>malvids</taxon>
        <taxon>Malvales</taxon>
        <taxon>Malvaceae</taxon>
        <taxon>Malvoideae</taxon>
        <taxon>Gossypium</taxon>
    </lineage>
</organism>
<reference evidence="3 4" key="1">
    <citation type="journal article" date="2019" name="Genome Biol. Evol.">
        <title>Insights into the evolution of the New World diploid cottons (Gossypium, subgenus Houzingenia) based on genome sequencing.</title>
        <authorList>
            <person name="Grover C.E."/>
            <person name="Arick M.A. 2nd"/>
            <person name="Thrash A."/>
            <person name="Conover J.L."/>
            <person name="Sanders W.S."/>
            <person name="Peterson D.G."/>
            <person name="Frelichowski J.E."/>
            <person name="Scheffler J.A."/>
            <person name="Scheffler B.E."/>
            <person name="Wendel J.F."/>
        </authorList>
    </citation>
    <scope>NUCLEOTIDE SEQUENCE [LARGE SCALE GENOMIC DNA]</scope>
    <source>
        <strain evidence="3">1</strain>
        <tissue evidence="3">Leaf</tissue>
    </source>
</reference>
<evidence type="ECO:0008006" key="5">
    <source>
        <dbReference type="Google" id="ProtNLM"/>
    </source>
</evidence>
<evidence type="ECO:0000313" key="4">
    <source>
        <dbReference type="Proteomes" id="UP000593576"/>
    </source>
</evidence>
<evidence type="ECO:0000256" key="2">
    <source>
        <dbReference type="SAM" id="SignalP"/>
    </source>
</evidence>
<sequence>MKWYVSGQKVGIFFPHFVLAFCKSVEVPMDKNEQFMKQKKSIIGDSLYTHYVEVKRKKFLIVTKEGKKRWTFQYHLNRKNSRELGEGALNYPPDMLGRTRTHLKAEDEATSEDKGEEDEHNLLRDEDKYEAAFQL</sequence>
<evidence type="ECO:0000256" key="1">
    <source>
        <dbReference type="SAM" id="MobiDB-lite"/>
    </source>
</evidence>
<feature type="compositionally biased region" description="Basic and acidic residues" evidence="1">
    <location>
        <begin position="103"/>
        <end position="113"/>
    </location>
</feature>
<accession>A0A7J9MWI3</accession>
<dbReference type="EMBL" id="JABFAF010000013">
    <property type="protein sequence ID" value="MBA0875227.1"/>
    <property type="molecule type" value="Genomic_DNA"/>
</dbReference>
<dbReference type="AlphaFoldDB" id="A0A7J9MWI3"/>
<dbReference type="OrthoDB" id="10369198at2759"/>
<keyword evidence="4" id="KW-1185">Reference proteome</keyword>
<name>A0A7J9MWI3_GOSSC</name>
<protein>
    <recommendedName>
        <fullName evidence="5">Integrase DNA-binding domain-containing protein</fullName>
    </recommendedName>
</protein>
<feature type="region of interest" description="Disordered" evidence="1">
    <location>
        <begin position="85"/>
        <end position="135"/>
    </location>
</feature>
<dbReference type="Proteomes" id="UP000593576">
    <property type="component" value="Unassembled WGS sequence"/>
</dbReference>
<comment type="caution">
    <text evidence="3">The sequence shown here is derived from an EMBL/GenBank/DDBJ whole genome shotgun (WGS) entry which is preliminary data.</text>
</comment>